<keyword evidence="2" id="KW-0805">Transcription regulation</keyword>
<keyword evidence="4" id="KW-0539">Nucleus</keyword>
<feature type="domain" description="BHLH" evidence="6">
    <location>
        <begin position="162"/>
        <end position="212"/>
    </location>
</feature>
<dbReference type="CDD" id="cd11393">
    <property type="entry name" value="bHLH_AtbHLH_like"/>
    <property type="match status" value="1"/>
</dbReference>
<evidence type="ECO:0000259" key="6">
    <source>
        <dbReference type="PROSITE" id="PS50888"/>
    </source>
</evidence>
<feature type="region of interest" description="Disordered" evidence="5">
    <location>
        <begin position="137"/>
        <end position="165"/>
    </location>
</feature>
<gene>
    <name evidence="7" type="ORF">TEA_026433</name>
</gene>
<dbReference type="PANTHER" id="PTHR46772">
    <property type="entry name" value="BHLH DOMAIN-CONTAINING PROTEIN"/>
    <property type="match status" value="1"/>
</dbReference>
<dbReference type="InterPro" id="IPR036638">
    <property type="entry name" value="HLH_DNA-bd_sf"/>
</dbReference>
<organism evidence="7 8">
    <name type="scientific">Camellia sinensis var. sinensis</name>
    <name type="common">China tea</name>
    <dbReference type="NCBI Taxonomy" id="542762"/>
    <lineage>
        <taxon>Eukaryota</taxon>
        <taxon>Viridiplantae</taxon>
        <taxon>Streptophyta</taxon>
        <taxon>Embryophyta</taxon>
        <taxon>Tracheophyta</taxon>
        <taxon>Spermatophyta</taxon>
        <taxon>Magnoliopsida</taxon>
        <taxon>eudicotyledons</taxon>
        <taxon>Gunneridae</taxon>
        <taxon>Pentapetalae</taxon>
        <taxon>asterids</taxon>
        <taxon>Ericales</taxon>
        <taxon>Theaceae</taxon>
        <taxon>Camellia</taxon>
    </lineage>
</organism>
<dbReference type="InterPro" id="IPR011598">
    <property type="entry name" value="bHLH_dom"/>
</dbReference>
<dbReference type="AlphaFoldDB" id="A0A4S4DRP4"/>
<evidence type="ECO:0000256" key="2">
    <source>
        <dbReference type="ARBA" id="ARBA00023015"/>
    </source>
</evidence>
<sequence length="379" mass="41476">MRTTTNPLSDSMKGMPSTLGLTKEHGFGILIVAFDIGNEVFREISLPNYQPDGRLHTNTAVTVLGESLAVLVATMSDLGGGHENFFWETQSCAFSNSDGLGCIGEKSGEKPPPDSRFNTQTPTGKEVEEVIAVAPGMKQGGVGNNGKGRGGEANEGKGGGESDHEIHIWTERERRKKMRNMFSKLHALLPHLPPKADKSTIVDEAVTHIKSLQQNLQKLQRQKLERLHGLTPMNFDGQSSIITPQKLPIDSREAFMADQVSSNNTNSNSSNALPVSLSRFPPLFQTWTSSNVILNVCGDHAQISVCSMKKAGLFTAICYVLEKHKLDVVFAHVSSDQNRTMYMIQAHARIAPDQLPEAFPVEEIYKQAAGEIMVWVLAP</sequence>
<protein>
    <recommendedName>
        <fullName evidence="6">BHLH domain-containing protein</fullName>
    </recommendedName>
</protein>
<dbReference type="Proteomes" id="UP000306102">
    <property type="component" value="Unassembled WGS sequence"/>
</dbReference>
<keyword evidence="3" id="KW-0804">Transcription</keyword>
<dbReference type="GO" id="GO:0005634">
    <property type="term" value="C:nucleus"/>
    <property type="evidence" value="ECO:0007669"/>
    <property type="project" value="UniProtKB-SubCell"/>
</dbReference>
<evidence type="ECO:0000256" key="5">
    <source>
        <dbReference type="SAM" id="MobiDB-lite"/>
    </source>
</evidence>
<evidence type="ECO:0000313" key="7">
    <source>
        <dbReference type="EMBL" id="THG05822.1"/>
    </source>
</evidence>
<dbReference type="EMBL" id="SDRB02010555">
    <property type="protein sequence ID" value="THG05822.1"/>
    <property type="molecule type" value="Genomic_DNA"/>
</dbReference>
<dbReference type="SUPFAM" id="SSF47459">
    <property type="entry name" value="HLH, helix-loop-helix DNA-binding domain"/>
    <property type="match status" value="1"/>
</dbReference>
<dbReference type="InterPro" id="IPR045239">
    <property type="entry name" value="bHLH95_bHLH"/>
</dbReference>
<comment type="subcellular location">
    <subcellularLocation>
        <location evidence="1">Nucleus</location>
    </subcellularLocation>
</comment>
<dbReference type="GO" id="GO:0046983">
    <property type="term" value="F:protein dimerization activity"/>
    <property type="evidence" value="ECO:0007669"/>
    <property type="project" value="InterPro"/>
</dbReference>
<evidence type="ECO:0000256" key="1">
    <source>
        <dbReference type="ARBA" id="ARBA00004123"/>
    </source>
</evidence>
<proteinExistence type="predicted"/>
<dbReference type="Gene3D" id="4.10.280.10">
    <property type="entry name" value="Helix-loop-helix DNA-binding domain"/>
    <property type="match status" value="1"/>
</dbReference>
<evidence type="ECO:0000256" key="4">
    <source>
        <dbReference type="ARBA" id="ARBA00023242"/>
    </source>
</evidence>
<dbReference type="PANTHER" id="PTHR46772:SF8">
    <property type="entry name" value="TRANSCRIPTION FACTOR BHLH95"/>
    <property type="match status" value="1"/>
</dbReference>
<reference evidence="7 8" key="1">
    <citation type="journal article" date="2018" name="Proc. Natl. Acad. Sci. U.S.A.">
        <title>Draft genome sequence of Camellia sinensis var. sinensis provides insights into the evolution of the tea genome and tea quality.</title>
        <authorList>
            <person name="Wei C."/>
            <person name="Yang H."/>
            <person name="Wang S."/>
            <person name="Zhao J."/>
            <person name="Liu C."/>
            <person name="Gao L."/>
            <person name="Xia E."/>
            <person name="Lu Y."/>
            <person name="Tai Y."/>
            <person name="She G."/>
            <person name="Sun J."/>
            <person name="Cao H."/>
            <person name="Tong W."/>
            <person name="Gao Q."/>
            <person name="Li Y."/>
            <person name="Deng W."/>
            <person name="Jiang X."/>
            <person name="Wang W."/>
            <person name="Chen Q."/>
            <person name="Zhang S."/>
            <person name="Li H."/>
            <person name="Wu J."/>
            <person name="Wang P."/>
            <person name="Li P."/>
            <person name="Shi C."/>
            <person name="Zheng F."/>
            <person name="Jian J."/>
            <person name="Huang B."/>
            <person name="Shan D."/>
            <person name="Shi M."/>
            <person name="Fang C."/>
            <person name="Yue Y."/>
            <person name="Li F."/>
            <person name="Li D."/>
            <person name="Wei S."/>
            <person name="Han B."/>
            <person name="Jiang C."/>
            <person name="Yin Y."/>
            <person name="Xia T."/>
            <person name="Zhang Z."/>
            <person name="Bennetzen J.L."/>
            <person name="Zhao S."/>
            <person name="Wan X."/>
        </authorList>
    </citation>
    <scope>NUCLEOTIDE SEQUENCE [LARGE SCALE GENOMIC DNA]</scope>
    <source>
        <strain evidence="8">cv. Shuchazao</strain>
        <tissue evidence="7">Leaf</tissue>
    </source>
</reference>
<dbReference type="GO" id="GO:0009960">
    <property type="term" value="P:endosperm development"/>
    <property type="evidence" value="ECO:0007669"/>
    <property type="project" value="InterPro"/>
</dbReference>
<name>A0A4S4DRP4_CAMSN</name>
<evidence type="ECO:0000256" key="3">
    <source>
        <dbReference type="ARBA" id="ARBA00023163"/>
    </source>
</evidence>
<comment type="caution">
    <text evidence="7">The sequence shown here is derived from an EMBL/GenBank/DDBJ whole genome shotgun (WGS) entry which is preliminary data.</text>
</comment>
<feature type="compositionally biased region" description="Gly residues" evidence="5">
    <location>
        <begin position="138"/>
        <end position="148"/>
    </location>
</feature>
<dbReference type="Pfam" id="PF00010">
    <property type="entry name" value="HLH"/>
    <property type="match status" value="1"/>
</dbReference>
<dbReference type="GO" id="GO:0003700">
    <property type="term" value="F:DNA-binding transcription factor activity"/>
    <property type="evidence" value="ECO:0007669"/>
    <property type="project" value="InterPro"/>
</dbReference>
<evidence type="ECO:0000313" key="8">
    <source>
        <dbReference type="Proteomes" id="UP000306102"/>
    </source>
</evidence>
<feature type="compositionally biased region" description="Basic and acidic residues" evidence="5">
    <location>
        <begin position="149"/>
        <end position="165"/>
    </location>
</feature>
<dbReference type="PROSITE" id="PS50888">
    <property type="entry name" value="BHLH"/>
    <property type="match status" value="1"/>
</dbReference>
<accession>A0A4S4DRP4</accession>
<dbReference type="CDD" id="cd04873">
    <property type="entry name" value="ACT_UUR-ACR-like"/>
    <property type="match status" value="1"/>
</dbReference>
<keyword evidence="8" id="KW-1185">Reference proteome</keyword>
<dbReference type="SMART" id="SM00353">
    <property type="entry name" value="HLH"/>
    <property type="match status" value="1"/>
</dbReference>
<dbReference type="InterPro" id="IPR044278">
    <property type="entry name" value="BHLH95-like"/>
</dbReference>